<evidence type="ECO:0000256" key="3">
    <source>
        <dbReference type="ARBA" id="ARBA00022968"/>
    </source>
</evidence>
<dbReference type="Pfam" id="PF13896">
    <property type="entry name" value="Glyco_transf_49"/>
    <property type="match status" value="1"/>
</dbReference>
<evidence type="ECO:0000256" key="2">
    <source>
        <dbReference type="ARBA" id="ARBA00022692"/>
    </source>
</evidence>
<keyword evidence="8" id="KW-1185">Reference proteome</keyword>
<dbReference type="GO" id="GO:0015020">
    <property type="term" value="F:glucuronosyltransferase activity"/>
    <property type="evidence" value="ECO:0007669"/>
    <property type="project" value="TreeGrafter"/>
</dbReference>
<comment type="caution">
    <text evidence="7">The sequence shown here is derived from an EMBL/GenBank/DDBJ whole genome shotgun (WGS) entry which is preliminary data.</text>
</comment>
<dbReference type="GO" id="GO:0016020">
    <property type="term" value="C:membrane"/>
    <property type="evidence" value="ECO:0007669"/>
    <property type="project" value="UniProtKB-SubCell"/>
</dbReference>
<keyword evidence="7" id="KW-0328">Glycosyltransferase</keyword>
<evidence type="ECO:0000313" key="8">
    <source>
        <dbReference type="Proteomes" id="UP001224775"/>
    </source>
</evidence>
<dbReference type="PANTHER" id="PTHR12270">
    <property type="entry name" value="GLYCOSYLTRANSFERASE-RELATED"/>
    <property type="match status" value="1"/>
</dbReference>
<reference evidence="7" key="1">
    <citation type="submission" date="2023-06" db="EMBL/GenBank/DDBJ databases">
        <title>Survivors Of The Sea: Transcriptome response of Skeletonema marinoi to long-term dormancy.</title>
        <authorList>
            <person name="Pinder M.I.M."/>
            <person name="Kourtchenko O."/>
            <person name="Robertson E.K."/>
            <person name="Larsson T."/>
            <person name="Maumus F."/>
            <person name="Osuna-Cruz C.M."/>
            <person name="Vancaester E."/>
            <person name="Stenow R."/>
            <person name="Vandepoele K."/>
            <person name="Ploug H."/>
            <person name="Bruchert V."/>
            <person name="Godhe A."/>
            <person name="Topel M."/>
        </authorList>
    </citation>
    <scope>NUCLEOTIDE SEQUENCE</scope>
    <source>
        <strain evidence="7">R05AC</strain>
    </source>
</reference>
<evidence type="ECO:0000256" key="5">
    <source>
        <dbReference type="ARBA" id="ARBA00023136"/>
    </source>
</evidence>
<name>A0AAD9DB67_9STRA</name>
<evidence type="ECO:0000256" key="6">
    <source>
        <dbReference type="ARBA" id="ARBA00023180"/>
    </source>
</evidence>
<dbReference type="Proteomes" id="UP001224775">
    <property type="component" value="Unassembled WGS sequence"/>
</dbReference>
<keyword evidence="2" id="KW-0812">Transmembrane</keyword>
<evidence type="ECO:0000313" key="7">
    <source>
        <dbReference type="EMBL" id="KAK1740922.1"/>
    </source>
</evidence>
<comment type="subcellular location">
    <subcellularLocation>
        <location evidence="1">Membrane</location>
        <topology evidence="1">Single-pass type II membrane protein</topology>
    </subcellularLocation>
</comment>
<dbReference type="EMBL" id="JATAAI010000014">
    <property type="protein sequence ID" value="KAK1740922.1"/>
    <property type="molecule type" value="Genomic_DNA"/>
</dbReference>
<accession>A0AAD9DB67</accession>
<keyword evidence="5" id="KW-0472">Membrane</keyword>
<evidence type="ECO:0000256" key="1">
    <source>
        <dbReference type="ARBA" id="ARBA00004606"/>
    </source>
</evidence>
<sequence>MTAGAAKLQRLQDLASRWSDDGGYISVAIYVPDEEAANSTSKSLRTYFQENSVLFKRTVVQLVIDETPKGDDDESNGRSPHEYPVNIMRNIAMDGAPTDHIMYIDIDFIPSVGAHSHLVSQFSLMDASTSKKKMALIVPAFERKISKDEDESSSIESFLLPPQKSDLLLLVTGSGSNNIIAPFHLKAFSKGHGPTEYRRWYTATEPYKVEYAYGFEPYFVINKESLPPFWEFFRGRHLNKLSWVGELSLAGYTFHVDPSCFLIHINHKYFKDNNRKTRRHERKMTQEFETRFNNGYLRETYGGIVDRGNTR</sequence>
<proteinExistence type="predicted"/>
<dbReference type="GO" id="GO:0042285">
    <property type="term" value="F:xylosyltransferase activity"/>
    <property type="evidence" value="ECO:0007669"/>
    <property type="project" value="TreeGrafter"/>
</dbReference>
<keyword evidence="6" id="KW-0325">Glycoprotein</keyword>
<dbReference type="GO" id="GO:0035269">
    <property type="term" value="P:protein O-linked glycosylation via mannose"/>
    <property type="evidence" value="ECO:0007669"/>
    <property type="project" value="TreeGrafter"/>
</dbReference>
<dbReference type="AlphaFoldDB" id="A0AAD9DB67"/>
<keyword evidence="4" id="KW-1133">Transmembrane helix</keyword>
<dbReference type="EC" id="2.4.-.-" evidence="7"/>
<keyword evidence="7" id="KW-0808">Transferase</keyword>
<gene>
    <name evidence="7" type="ORF">QTG54_008174</name>
</gene>
<dbReference type="InterPro" id="IPR051292">
    <property type="entry name" value="Xyl/GlcA_transferase"/>
</dbReference>
<protein>
    <submittedName>
        <fullName evidence="7">Glycosyltransferase</fullName>
        <ecNumber evidence="7">2.4.-.-</ecNumber>
    </submittedName>
</protein>
<evidence type="ECO:0000256" key="4">
    <source>
        <dbReference type="ARBA" id="ARBA00022989"/>
    </source>
</evidence>
<dbReference type="PANTHER" id="PTHR12270:SF52">
    <property type="entry name" value="GLYCOSYLTRANSFERASE-LIKE PROTEIN GNT13-RELATED"/>
    <property type="match status" value="1"/>
</dbReference>
<organism evidence="7 8">
    <name type="scientific">Skeletonema marinoi</name>
    <dbReference type="NCBI Taxonomy" id="267567"/>
    <lineage>
        <taxon>Eukaryota</taxon>
        <taxon>Sar</taxon>
        <taxon>Stramenopiles</taxon>
        <taxon>Ochrophyta</taxon>
        <taxon>Bacillariophyta</taxon>
        <taxon>Coscinodiscophyceae</taxon>
        <taxon>Thalassiosirophycidae</taxon>
        <taxon>Thalassiosirales</taxon>
        <taxon>Skeletonemataceae</taxon>
        <taxon>Skeletonema</taxon>
        <taxon>Skeletonema marinoi-dohrnii complex</taxon>
    </lineage>
</organism>
<keyword evidence="3" id="KW-0735">Signal-anchor</keyword>